<evidence type="ECO:0000313" key="2">
    <source>
        <dbReference type="EMBL" id="DAE22607.1"/>
    </source>
</evidence>
<proteinExistence type="predicted"/>
<keyword evidence="2" id="KW-0540">Nuclease</keyword>
<organism evidence="2">
    <name type="scientific">Siphoviridae sp. ct5co22</name>
    <dbReference type="NCBI Taxonomy" id="2826294"/>
    <lineage>
        <taxon>Viruses</taxon>
        <taxon>Duplodnaviria</taxon>
        <taxon>Heunggongvirae</taxon>
        <taxon>Uroviricota</taxon>
        <taxon>Caudoviricetes</taxon>
    </lineage>
</organism>
<keyword evidence="2" id="KW-0378">Hydrolase</keyword>
<keyword evidence="2" id="KW-0255">Endonuclease</keyword>
<protein>
    <submittedName>
        <fullName evidence="2">HNH endonuclease</fullName>
    </submittedName>
</protein>
<reference evidence="2" key="1">
    <citation type="journal article" date="2021" name="Proc. Natl. Acad. Sci. U.S.A.">
        <title>A Catalog of Tens of Thousands of Viruses from Human Metagenomes Reveals Hidden Associations with Chronic Diseases.</title>
        <authorList>
            <person name="Tisza M.J."/>
            <person name="Buck C.B."/>
        </authorList>
    </citation>
    <scope>NUCLEOTIDE SEQUENCE</scope>
    <source>
        <strain evidence="2">Ct5co22</strain>
    </source>
</reference>
<dbReference type="GO" id="GO:0004519">
    <property type="term" value="F:endonuclease activity"/>
    <property type="evidence" value="ECO:0007669"/>
    <property type="project" value="UniProtKB-KW"/>
</dbReference>
<accession>A0A8S5QTI0</accession>
<sequence>MEYNFGEKQQEYSQKQGKNIPVWISEKYQESKKKACEMIASGKYGLTPADFWILMNETKTGKMGYTGLIISHNGCLKINDKLESPFNPASVIEDKAGYGGALVFTYCNEKQGIYEVGEVTAKNCKNDYPYAMAFKRLFDRVVLKLSKLAYSGIYSEVESDSFRDPIDDTRRNNEQPTQKEPDKRHQKEVISCQWCGKPIMAYNGKAGKFTVEQIVELSTRSYHSRLCWNCMKAVKKAQMERAQAEQAHENAG</sequence>
<evidence type="ECO:0000256" key="1">
    <source>
        <dbReference type="SAM" id="MobiDB-lite"/>
    </source>
</evidence>
<name>A0A8S5QTI0_9CAUD</name>
<feature type="region of interest" description="Disordered" evidence="1">
    <location>
        <begin position="163"/>
        <end position="185"/>
    </location>
</feature>
<dbReference type="EMBL" id="BK015735">
    <property type="protein sequence ID" value="DAE22607.1"/>
    <property type="molecule type" value="Genomic_DNA"/>
</dbReference>